<name>A0A843TY16_COLES</name>
<gene>
    <name evidence="2" type="ORF">Taro_005502</name>
</gene>
<reference evidence="2" key="1">
    <citation type="submission" date="2017-07" db="EMBL/GenBank/DDBJ databases">
        <title>Taro Niue Genome Assembly and Annotation.</title>
        <authorList>
            <person name="Atibalentja N."/>
            <person name="Keating K."/>
            <person name="Fields C.J."/>
        </authorList>
    </citation>
    <scope>NUCLEOTIDE SEQUENCE</scope>
    <source>
        <strain evidence="2">Niue_2</strain>
        <tissue evidence="2">Leaf</tissue>
    </source>
</reference>
<comment type="caution">
    <text evidence="2">The sequence shown here is derived from an EMBL/GenBank/DDBJ whole genome shotgun (WGS) entry which is preliminary data.</text>
</comment>
<dbReference type="EMBL" id="NMUH01000155">
    <property type="protein sequence ID" value="MQL73159.1"/>
    <property type="molecule type" value="Genomic_DNA"/>
</dbReference>
<accession>A0A843TY16</accession>
<keyword evidence="3" id="KW-1185">Reference proteome</keyword>
<organism evidence="2 3">
    <name type="scientific">Colocasia esculenta</name>
    <name type="common">Wild taro</name>
    <name type="synonym">Arum esculentum</name>
    <dbReference type="NCBI Taxonomy" id="4460"/>
    <lineage>
        <taxon>Eukaryota</taxon>
        <taxon>Viridiplantae</taxon>
        <taxon>Streptophyta</taxon>
        <taxon>Embryophyta</taxon>
        <taxon>Tracheophyta</taxon>
        <taxon>Spermatophyta</taxon>
        <taxon>Magnoliopsida</taxon>
        <taxon>Liliopsida</taxon>
        <taxon>Araceae</taxon>
        <taxon>Aroideae</taxon>
        <taxon>Colocasieae</taxon>
        <taxon>Colocasia</taxon>
    </lineage>
</organism>
<protein>
    <submittedName>
        <fullName evidence="2">Uncharacterized protein</fullName>
    </submittedName>
</protein>
<feature type="region of interest" description="Disordered" evidence="1">
    <location>
        <begin position="91"/>
        <end position="119"/>
    </location>
</feature>
<evidence type="ECO:0000313" key="3">
    <source>
        <dbReference type="Proteomes" id="UP000652761"/>
    </source>
</evidence>
<sequence length="201" mass="21035">MVTLVGNRFMCCMILRSARARSCSNGGTMSAKGLIGCPNWLVRLASGCSFGSSSNKGVRRPSSGARLSSWPPLADRSAGLAAFRQGSSLMISSCSSSSSSDGSKTKELTRTSTSGMGWGSSPRKMMVLLRSGKLGFSPSDGASFFPRLRPFPLPRLRRRYVAAGGVSAGDCKLAGGGIDTILHEKSFNISSSFSTVISSSL</sequence>
<evidence type="ECO:0000256" key="1">
    <source>
        <dbReference type="SAM" id="MobiDB-lite"/>
    </source>
</evidence>
<proteinExistence type="predicted"/>
<feature type="compositionally biased region" description="Low complexity" evidence="1">
    <location>
        <begin position="91"/>
        <end position="102"/>
    </location>
</feature>
<evidence type="ECO:0000313" key="2">
    <source>
        <dbReference type="EMBL" id="MQL73159.1"/>
    </source>
</evidence>
<dbReference type="Proteomes" id="UP000652761">
    <property type="component" value="Unassembled WGS sequence"/>
</dbReference>
<dbReference type="AlphaFoldDB" id="A0A843TY16"/>
<feature type="region of interest" description="Disordered" evidence="1">
    <location>
        <begin position="51"/>
        <end position="70"/>
    </location>
</feature>